<dbReference type="InterPro" id="IPR003347">
    <property type="entry name" value="JmjC_dom"/>
</dbReference>
<comment type="cofactor">
    <cofactor evidence="1">
        <name>Fe(2+)</name>
        <dbReference type="ChEBI" id="CHEBI:29033"/>
    </cofactor>
</comment>
<evidence type="ECO:0000313" key="6">
    <source>
        <dbReference type="Proteomes" id="UP000590647"/>
    </source>
</evidence>
<gene>
    <name evidence="5" type="ORF">HDA41_002288</name>
</gene>
<dbReference type="RefSeq" id="WP_184983064.1">
    <property type="nucleotide sequence ID" value="NZ_JACHNE010000001.1"/>
</dbReference>
<dbReference type="Gene3D" id="2.60.120.650">
    <property type="entry name" value="Cupin"/>
    <property type="match status" value="1"/>
</dbReference>
<dbReference type="AlphaFoldDB" id="A0A7W9LSC9"/>
<accession>A0A7W9LSC9</accession>
<feature type="domain" description="JmjC" evidence="4">
    <location>
        <begin position="99"/>
        <end position="239"/>
    </location>
</feature>
<dbReference type="EMBL" id="JACHNE010000001">
    <property type="protein sequence ID" value="MBB5794324.1"/>
    <property type="molecule type" value="Genomic_DNA"/>
</dbReference>
<dbReference type="PANTHER" id="PTHR13096">
    <property type="entry name" value="MINA53 MYC INDUCED NUCLEAR ANTIGEN"/>
    <property type="match status" value="1"/>
</dbReference>
<keyword evidence="3" id="KW-0408">Iron</keyword>
<dbReference type="SUPFAM" id="SSF51197">
    <property type="entry name" value="Clavaminate synthase-like"/>
    <property type="match status" value="1"/>
</dbReference>
<dbReference type="SMART" id="SM00558">
    <property type="entry name" value="JmjC"/>
    <property type="match status" value="1"/>
</dbReference>
<keyword evidence="2" id="KW-0479">Metal-binding</keyword>
<reference evidence="5 6" key="1">
    <citation type="submission" date="2020-08" db="EMBL/GenBank/DDBJ databases">
        <title>Sequencing the genomes of 1000 actinobacteria strains.</title>
        <authorList>
            <person name="Klenk H.-P."/>
        </authorList>
    </citation>
    <scope>NUCLEOTIDE SEQUENCE [LARGE SCALE GENOMIC DNA]</scope>
    <source>
        <strain evidence="5 6">DSM 40084</strain>
    </source>
</reference>
<dbReference type="InterPro" id="IPR039994">
    <property type="entry name" value="NO66-like"/>
</dbReference>
<proteinExistence type="predicted"/>
<evidence type="ECO:0000256" key="2">
    <source>
        <dbReference type="ARBA" id="ARBA00022723"/>
    </source>
</evidence>
<dbReference type="Pfam" id="PF08007">
    <property type="entry name" value="JmjC_2"/>
    <property type="match status" value="1"/>
</dbReference>
<dbReference type="Proteomes" id="UP000590647">
    <property type="component" value="Unassembled WGS sequence"/>
</dbReference>
<evidence type="ECO:0000259" key="4">
    <source>
        <dbReference type="PROSITE" id="PS51184"/>
    </source>
</evidence>
<dbReference type="GO" id="GO:0046872">
    <property type="term" value="F:metal ion binding"/>
    <property type="evidence" value="ECO:0007669"/>
    <property type="project" value="UniProtKB-KW"/>
</dbReference>
<evidence type="ECO:0000256" key="1">
    <source>
        <dbReference type="ARBA" id="ARBA00001954"/>
    </source>
</evidence>
<dbReference type="PROSITE" id="PS51184">
    <property type="entry name" value="JMJC"/>
    <property type="match status" value="1"/>
</dbReference>
<evidence type="ECO:0000313" key="5">
    <source>
        <dbReference type="EMBL" id="MBB5794324.1"/>
    </source>
</evidence>
<organism evidence="5 6">
    <name type="scientific">Streptomyces caelestis</name>
    <dbReference type="NCBI Taxonomy" id="36816"/>
    <lineage>
        <taxon>Bacteria</taxon>
        <taxon>Bacillati</taxon>
        <taxon>Actinomycetota</taxon>
        <taxon>Actinomycetes</taxon>
        <taxon>Kitasatosporales</taxon>
        <taxon>Streptomycetaceae</taxon>
        <taxon>Streptomyces</taxon>
    </lineage>
</organism>
<keyword evidence="6" id="KW-1185">Reference proteome</keyword>
<dbReference type="PANTHER" id="PTHR13096:SF8">
    <property type="entry name" value="RIBOSOMAL OXYGENASE 1"/>
    <property type="match status" value="1"/>
</dbReference>
<protein>
    <recommendedName>
        <fullName evidence="4">JmjC domain-containing protein</fullName>
    </recommendedName>
</protein>
<evidence type="ECO:0000256" key="3">
    <source>
        <dbReference type="ARBA" id="ARBA00023004"/>
    </source>
</evidence>
<sequence>MTAFSKVVERLGGDFLTGAFGRTYRIWRSVADFSSVLTWDDLNTVIGRGRLEPPRLRLHRDGELVPWQRYAAAAPTRRNVVWQRIQPSRLHGQLHDGASLVLDAVDELHQPAERLAQALEGVFRGRVQINVYASWTVMEGFGTHWDDHDVIVVQVEGAKRWRLYGPTRINPLHRDTEAPEPPADGPVEEIVLRAGDMLYLPRGWWHAVAATEGHSLHLTCGLQTTTGADLLGWLSDRLRTSETVRAHLPVFAPPQEQATYLELLRNEVTDALHDGAIGDFLTARDGIEPGRPMPSLPFLDVVPARDDLHVRLTTARAQLADNDQGQVVLLAGGEEWTFAPPVRAVLSPLLDGSLVSLGHLAETSGLTVGQVAGLITELINADVAAVNEP</sequence>
<name>A0A7W9LSC9_9ACTN</name>
<comment type="caution">
    <text evidence="5">The sequence shown here is derived from an EMBL/GenBank/DDBJ whole genome shotgun (WGS) entry which is preliminary data.</text>
</comment>